<keyword evidence="2" id="KW-1185">Reference proteome</keyword>
<evidence type="ECO:0000313" key="2">
    <source>
        <dbReference type="Proteomes" id="UP001634393"/>
    </source>
</evidence>
<proteinExistence type="predicted"/>
<organism evidence="1 2">
    <name type="scientific">Penstemon smallii</name>
    <dbReference type="NCBI Taxonomy" id="265156"/>
    <lineage>
        <taxon>Eukaryota</taxon>
        <taxon>Viridiplantae</taxon>
        <taxon>Streptophyta</taxon>
        <taxon>Embryophyta</taxon>
        <taxon>Tracheophyta</taxon>
        <taxon>Spermatophyta</taxon>
        <taxon>Magnoliopsida</taxon>
        <taxon>eudicotyledons</taxon>
        <taxon>Gunneridae</taxon>
        <taxon>Pentapetalae</taxon>
        <taxon>asterids</taxon>
        <taxon>lamiids</taxon>
        <taxon>Lamiales</taxon>
        <taxon>Plantaginaceae</taxon>
        <taxon>Cheloneae</taxon>
        <taxon>Penstemon</taxon>
    </lineage>
</organism>
<protein>
    <submittedName>
        <fullName evidence="1">Uncharacterized protein</fullName>
    </submittedName>
</protein>
<dbReference type="Proteomes" id="UP001634393">
    <property type="component" value="Unassembled WGS sequence"/>
</dbReference>
<gene>
    <name evidence="1" type="ORF">ACJIZ3_023974</name>
</gene>
<name>A0ABD3TT08_9LAMI</name>
<comment type="caution">
    <text evidence="1">The sequence shown here is derived from an EMBL/GenBank/DDBJ whole genome shotgun (WGS) entry which is preliminary data.</text>
</comment>
<accession>A0ABD3TT08</accession>
<dbReference type="AlphaFoldDB" id="A0ABD3TT08"/>
<sequence length="168" mass="19848">MLNGGLRGQIIVQSLWVLDWQLQNSQLGSADISGPYHMSWLMLCLVFNLDSNGSMIERWTHKPWDCDILSFLKLSLKRRSKELIISILDGVIHMDMEKESVWELIFWSWKEYKAWFGVMEMITELNYWLQKIFLKRRSKYLGVYFLKAMFLSAGNVNDLYKFCNGCKS</sequence>
<evidence type="ECO:0000313" key="1">
    <source>
        <dbReference type="EMBL" id="KAL3839383.1"/>
    </source>
</evidence>
<dbReference type="EMBL" id="JBJXBP010000003">
    <property type="protein sequence ID" value="KAL3839383.1"/>
    <property type="molecule type" value="Genomic_DNA"/>
</dbReference>
<reference evidence="1 2" key="1">
    <citation type="submission" date="2024-12" db="EMBL/GenBank/DDBJ databases">
        <title>The unique morphological basis and parallel evolutionary history of personate flowers in Penstemon.</title>
        <authorList>
            <person name="Depatie T.H."/>
            <person name="Wessinger C.A."/>
        </authorList>
    </citation>
    <scope>NUCLEOTIDE SEQUENCE [LARGE SCALE GENOMIC DNA]</scope>
    <source>
        <strain evidence="1">WTNN_2</strain>
        <tissue evidence="1">Leaf</tissue>
    </source>
</reference>